<dbReference type="RefSeq" id="WP_378096369.1">
    <property type="nucleotide sequence ID" value="NZ_JBHSEP010000008.1"/>
</dbReference>
<dbReference type="Pfam" id="PF01841">
    <property type="entry name" value="Transglut_core"/>
    <property type="match status" value="1"/>
</dbReference>
<reference evidence="4" key="1">
    <citation type="journal article" date="2019" name="Int. J. Syst. Evol. Microbiol.">
        <title>The Global Catalogue of Microorganisms (GCM) 10K type strain sequencing project: providing services to taxonomists for standard genome sequencing and annotation.</title>
        <authorList>
            <consortium name="The Broad Institute Genomics Platform"/>
            <consortium name="The Broad Institute Genome Sequencing Center for Infectious Disease"/>
            <person name="Wu L."/>
            <person name="Ma J."/>
        </authorList>
    </citation>
    <scope>NUCLEOTIDE SEQUENCE [LARGE SCALE GENOMIC DNA]</scope>
    <source>
        <strain evidence="4">CCUG 49571</strain>
    </source>
</reference>
<protein>
    <submittedName>
        <fullName evidence="3">Transglutaminase family protein</fullName>
    </submittedName>
</protein>
<organism evidence="3 4">
    <name type="scientific">Cohnella hongkongensis</name>
    <dbReference type="NCBI Taxonomy" id="178337"/>
    <lineage>
        <taxon>Bacteria</taxon>
        <taxon>Bacillati</taxon>
        <taxon>Bacillota</taxon>
        <taxon>Bacilli</taxon>
        <taxon>Bacillales</taxon>
        <taxon>Paenibacillaceae</taxon>
        <taxon>Cohnella</taxon>
    </lineage>
</organism>
<evidence type="ECO:0000313" key="3">
    <source>
        <dbReference type="EMBL" id="MFC4599142.1"/>
    </source>
</evidence>
<evidence type="ECO:0000259" key="2">
    <source>
        <dbReference type="SMART" id="SM00460"/>
    </source>
</evidence>
<comment type="caution">
    <text evidence="3">The sequence shown here is derived from an EMBL/GenBank/DDBJ whole genome shotgun (WGS) entry which is preliminary data.</text>
</comment>
<dbReference type="PANTHER" id="PTHR33490:SF3">
    <property type="entry name" value="CONSERVED INTEGRAL MEMBRANE PROTEIN"/>
    <property type="match status" value="1"/>
</dbReference>
<dbReference type="SMART" id="SM00460">
    <property type="entry name" value="TGc"/>
    <property type="match status" value="1"/>
</dbReference>
<feature type="chain" id="PRO_5045770584" evidence="1">
    <location>
        <begin position="23"/>
        <end position="271"/>
    </location>
</feature>
<dbReference type="Gene3D" id="3.10.620.30">
    <property type="match status" value="1"/>
</dbReference>
<dbReference type="SUPFAM" id="SSF54001">
    <property type="entry name" value="Cysteine proteinases"/>
    <property type="match status" value="1"/>
</dbReference>
<feature type="domain" description="Transglutaminase-like" evidence="2">
    <location>
        <begin position="187"/>
        <end position="245"/>
    </location>
</feature>
<accession>A0ABV9FBX1</accession>
<sequence length="271" mass="29524">MFRYARLLLSALVLFAAIPAVAYGSAGANKATLDTSQLDKGTIGIRLAYKPSVNTKAKISKGSASYIYTLTPEAKGQTTWLPLQMGNGQYEVAVLENVSGTKYRVLSSEKIDVAVARTTDVYLNSTQNIGWKDAEEALAKAKELTRNATTDEEKAKAVYEYIVQNVSYDKELARKVTADYLPDIDETLASGQAICYGYATLYAAMLRSAGIPTKLAMGTSTHVAEYHAWNEVYLNGKWVVVDTTVDAGLGKNKKNAAFAKKGSDYTAIKYY</sequence>
<dbReference type="Proteomes" id="UP001596028">
    <property type="component" value="Unassembled WGS sequence"/>
</dbReference>
<dbReference type="EMBL" id="JBHSEP010000008">
    <property type="protein sequence ID" value="MFC4599142.1"/>
    <property type="molecule type" value="Genomic_DNA"/>
</dbReference>
<proteinExistence type="predicted"/>
<gene>
    <name evidence="3" type="ORF">ACFO3S_12900</name>
</gene>
<feature type="signal peptide" evidence="1">
    <location>
        <begin position="1"/>
        <end position="22"/>
    </location>
</feature>
<dbReference type="InterPro" id="IPR002931">
    <property type="entry name" value="Transglutaminase-like"/>
</dbReference>
<keyword evidence="4" id="KW-1185">Reference proteome</keyword>
<dbReference type="InterPro" id="IPR038765">
    <property type="entry name" value="Papain-like_cys_pep_sf"/>
</dbReference>
<evidence type="ECO:0000313" key="4">
    <source>
        <dbReference type="Proteomes" id="UP001596028"/>
    </source>
</evidence>
<name>A0ABV9FBX1_9BACL</name>
<evidence type="ECO:0000256" key="1">
    <source>
        <dbReference type="SAM" id="SignalP"/>
    </source>
</evidence>
<dbReference type="PANTHER" id="PTHR33490">
    <property type="entry name" value="BLR5614 PROTEIN-RELATED"/>
    <property type="match status" value="1"/>
</dbReference>
<keyword evidence="1" id="KW-0732">Signal</keyword>